<dbReference type="InterPro" id="IPR014001">
    <property type="entry name" value="Helicase_ATP-bd"/>
</dbReference>
<dbReference type="EC" id="3.6.4.13" evidence="1"/>
<dbReference type="SUPFAM" id="SSF52540">
    <property type="entry name" value="P-loop containing nucleoside triphosphate hydrolases"/>
    <property type="match status" value="2"/>
</dbReference>
<evidence type="ECO:0000256" key="6">
    <source>
        <dbReference type="PROSITE-ProRule" id="PRU00552"/>
    </source>
</evidence>
<evidence type="ECO:0000259" key="8">
    <source>
        <dbReference type="PROSITE" id="PS51194"/>
    </source>
</evidence>
<feature type="short sequence motif" description="Q motif" evidence="6">
    <location>
        <begin position="132"/>
        <end position="160"/>
    </location>
</feature>
<dbReference type="GO" id="GO:0003676">
    <property type="term" value="F:nucleic acid binding"/>
    <property type="evidence" value="ECO:0007669"/>
    <property type="project" value="InterPro"/>
</dbReference>
<dbReference type="SMART" id="SM00490">
    <property type="entry name" value="HELICc"/>
    <property type="match status" value="1"/>
</dbReference>
<dbReference type="AlphaFoldDB" id="A0A9P0H7C6"/>
<dbReference type="InterPro" id="IPR011545">
    <property type="entry name" value="DEAD/DEAH_box_helicase_dom"/>
</dbReference>
<reference evidence="10" key="1">
    <citation type="submission" date="2022-01" db="EMBL/GenBank/DDBJ databases">
        <authorList>
            <person name="King R."/>
        </authorList>
    </citation>
    <scope>NUCLEOTIDE SEQUENCE</scope>
</reference>
<dbReference type="GO" id="GO:0016787">
    <property type="term" value="F:hydrolase activity"/>
    <property type="evidence" value="ECO:0007669"/>
    <property type="project" value="UniProtKB-KW"/>
</dbReference>
<dbReference type="GO" id="GO:0003724">
    <property type="term" value="F:RNA helicase activity"/>
    <property type="evidence" value="ECO:0007669"/>
    <property type="project" value="UniProtKB-EC"/>
</dbReference>
<dbReference type="CDD" id="cd18787">
    <property type="entry name" value="SF2_C_DEAD"/>
    <property type="match status" value="1"/>
</dbReference>
<dbReference type="Pfam" id="PF00271">
    <property type="entry name" value="Helicase_C"/>
    <property type="match status" value="1"/>
</dbReference>
<accession>A0A9P0H7C6</accession>
<evidence type="ECO:0000256" key="2">
    <source>
        <dbReference type="ARBA" id="ARBA00022741"/>
    </source>
</evidence>
<keyword evidence="11" id="KW-1185">Reference proteome</keyword>
<dbReference type="InterPro" id="IPR001650">
    <property type="entry name" value="Helicase_C-like"/>
</dbReference>
<dbReference type="PROSITE" id="PS51192">
    <property type="entry name" value="HELICASE_ATP_BIND_1"/>
    <property type="match status" value="1"/>
</dbReference>
<feature type="domain" description="Helicase ATP-binding" evidence="7">
    <location>
        <begin position="163"/>
        <end position="353"/>
    </location>
</feature>
<dbReference type="PROSITE" id="PS51195">
    <property type="entry name" value="Q_MOTIF"/>
    <property type="match status" value="1"/>
</dbReference>
<dbReference type="Proteomes" id="UP001152798">
    <property type="component" value="Chromosome 3"/>
</dbReference>
<dbReference type="Pfam" id="PF00270">
    <property type="entry name" value="DEAD"/>
    <property type="match status" value="1"/>
</dbReference>
<name>A0A9P0H7C6_NEZVI</name>
<sequence>MCSTMKTILKATLFEKTTKFLFFQRFPFATQTDLLDLFHPKEPVYDRELVINKKNSFKERELQKKEKKKDVIIKCNRPEFNHYKNQKYEKLKAIPLASKGWHHSKSNGDHFSIRIFNEDYNINDHFWEESVDNFNALKLDDLLIDALERLGFSRPTKIQADSIPVILSGKNTLIAAETGCGKTLAYLIPVIQQILKWKEKSPSDRSPNTPLAVVISPSRELAGQIGYAAKELSHHLPFSSHVLIGGRTKQKMLSPEFKNVDLLVATLGALSKLTTTGIYNMAEVRHLILDESDTLLDDSFNELLLRYLKRFKIRYTADHKNNKFGCQLILASATFPNKLDDLLSEFVEPGSLKKVTSKYLHRFLPHVPQSFYRLGPTEKATKILQLGKQALKNEEPTMIFSNKSSTSDWISLMLNENDVPTVHLNGEMPILLRKGRFNQFRNKKFLILSCTDIASRGMDTKHVKHVINYDFPMYMADYIHRCGRTGRCGSSHDCHVTNFISGKREVELVNKIELAVRTMDVLPDVNGNITKIIENRIIKNSSSK</sequence>
<protein>
    <recommendedName>
        <fullName evidence="1">RNA helicase</fullName>
        <ecNumber evidence="1">3.6.4.13</ecNumber>
    </recommendedName>
</protein>
<evidence type="ECO:0000256" key="5">
    <source>
        <dbReference type="ARBA" id="ARBA00022840"/>
    </source>
</evidence>
<keyword evidence="2" id="KW-0547">Nucleotide-binding</keyword>
<keyword evidence="3" id="KW-0378">Hydrolase</keyword>
<organism evidence="10 11">
    <name type="scientific">Nezara viridula</name>
    <name type="common">Southern green stink bug</name>
    <name type="synonym">Cimex viridulus</name>
    <dbReference type="NCBI Taxonomy" id="85310"/>
    <lineage>
        <taxon>Eukaryota</taxon>
        <taxon>Metazoa</taxon>
        <taxon>Ecdysozoa</taxon>
        <taxon>Arthropoda</taxon>
        <taxon>Hexapoda</taxon>
        <taxon>Insecta</taxon>
        <taxon>Pterygota</taxon>
        <taxon>Neoptera</taxon>
        <taxon>Paraneoptera</taxon>
        <taxon>Hemiptera</taxon>
        <taxon>Heteroptera</taxon>
        <taxon>Panheteroptera</taxon>
        <taxon>Pentatomomorpha</taxon>
        <taxon>Pentatomoidea</taxon>
        <taxon>Pentatomidae</taxon>
        <taxon>Pentatominae</taxon>
        <taxon>Nezara</taxon>
    </lineage>
</organism>
<evidence type="ECO:0000313" key="11">
    <source>
        <dbReference type="Proteomes" id="UP001152798"/>
    </source>
</evidence>
<gene>
    <name evidence="10" type="ORF">NEZAVI_LOCUS6760</name>
</gene>
<dbReference type="EMBL" id="OV725079">
    <property type="protein sequence ID" value="CAH1396753.1"/>
    <property type="molecule type" value="Genomic_DNA"/>
</dbReference>
<dbReference type="PROSITE" id="PS51194">
    <property type="entry name" value="HELICASE_CTER"/>
    <property type="match status" value="1"/>
</dbReference>
<feature type="domain" description="Helicase C-terminal" evidence="8">
    <location>
        <begin position="382"/>
        <end position="533"/>
    </location>
</feature>
<feature type="domain" description="DEAD-box RNA helicase Q" evidence="9">
    <location>
        <begin position="132"/>
        <end position="160"/>
    </location>
</feature>
<evidence type="ECO:0000259" key="9">
    <source>
        <dbReference type="PROSITE" id="PS51195"/>
    </source>
</evidence>
<evidence type="ECO:0000256" key="4">
    <source>
        <dbReference type="ARBA" id="ARBA00022806"/>
    </source>
</evidence>
<evidence type="ECO:0000256" key="1">
    <source>
        <dbReference type="ARBA" id="ARBA00012552"/>
    </source>
</evidence>
<evidence type="ECO:0000313" key="10">
    <source>
        <dbReference type="EMBL" id="CAH1396753.1"/>
    </source>
</evidence>
<dbReference type="PANTHER" id="PTHR47960">
    <property type="entry name" value="DEAD-BOX ATP-DEPENDENT RNA HELICASE 50"/>
    <property type="match status" value="1"/>
</dbReference>
<proteinExistence type="predicted"/>
<keyword evidence="4" id="KW-0347">Helicase</keyword>
<dbReference type="GO" id="GO:0005524">
    <property type="term" value="F:ATP binding"/>
    <property type="evidence" value="ECO:0007669"/>
    <property type="project" value="UniProtKB-KW"/>
</dbReference>
<dbReference type="Gene3D" id="3.40.50.300">
    <property type="entry name" value="P-loop containing nucleotide triphosphate hydrolases"/>
    <property type="match status" value="2"/>
</dbReference>
<dbReference type="OrthoDB" id="10256233at2759"/>
<dbReference type="SMART" id="SM00487">
    <property type="entry name" value="DEXDc"/>
    <property type="match status" value="1"/>
</dbReference>
<evidence type="ECO:0000259" key="7">
    <source>
        <dbReference type="PROSITE" id="PS51192"/>
    </source>
</evidence>
<keyword evidence="5" id="KW-0067">ATP-binding</keyword>
<dbReference type="InterPro" id="IPR014014">
    <property type="entry name" value="RNA_helicase_DEAD_Q_motif"/>
</dbReference>
<dbReference type="InterPro" id="IPR027417">
    <property type="entry name" value="P-loop_NTPase"/>
</dbReference>
<evidence type="ECO:0000256" key="3">
    <source>
        <dbReference type="ARBA" id="ARBA00022801"/>
    </source>
</evidence>